<feature type="transmembrane region" description="Helical" evidence="1">
    <location>
        <begin position="6"/>
        <end position="24"/>
    </location>
</feature>
<evidence type="ECO:0008006" key="4">
    <source>
        <dbReference type="Google" id="ProtNLM"/>
    </source>
</evidence>
<dbReference type="AlphaFoldDB" id="A0A6M0Q558"/>
<gene>
    <name evidence="2" type="ORF">G4D63_07130</name>
</gene>
<dbReference type="RefSeq" id="WP_163178961.1">
    <property type="nucleotide sequence ID" value="NZ_JAAIWM010000002.1"/>
</dbReference>
<evidence type="ECO:0000313" key="2">
    <source>
        <dbReference type="EMBL" id="NEY71516.1"/>
    </source>
</evidence>
<accession>A0A6M0Q558</accession>
<keyword evidence="1" id="KW-0472">Membrane</keyword>
<name>A0A6M0Q558_9BACI</name>
<feature type="transmembrane region" description="Helical" evidence="1">
    <location>
        <begin position="44"/>
        <end position="62"/>
    </location>
</feature>
<sequence>MVLTLSILGIIILLAGLFGTLALAGKGDQEYRKSTKQNVTRLTFIYLLLAVIIIIGFGLYFYL</sequence>
<evidence type="ECO:0000256" key="1">
    <source>
        <dbReference type="SAM" id="Phobius"/>
    </source>
</evidence>
<dbReference type="Proteomes" id="UP000481043">
    <property type="component" value="Unassembled WGS sequence"/>
</dbReference>
<dbReference type="EMBL" id="JAAIWM010000002">
    <property type="protein sequence ID" value="NEY71516.1"/>
    <property type="molecule type" value="Genomic_DNA"/>
</dbReference>
<keyword evidence="1" id="KW-0812">Transmembrane</keyword>
<protein>
    <recommendedName>
        <fullName evidence="4">Group-specific protein</fullName>
    </recommendedName>
</protein>
<keyword evidence="1" id="KW-1133">Transmembrane helix</keyword>
<comment type="caution">
    <text evidence="2">The sequence shown here is derived from an EMBL/GenBank/DDBJ whole genome shotgun (WGS) entry which is preliminary data.</text>
</comment>
<evidence type="ECO:0000313" key="3">
    <source>
        <dbReference type="Proteomes" id="UP000481043"/>
    </source>
</evidence>
<proteinExistence type="predicted"/>
<reference evidence="2 3" key="1">
    <citation type="submission" date="2020-02" db="EMBL/GenBank/DDBJ databases">
        <title>Bacillus aquiflavi sp. nov., isolated from yellow water of strong flavor Chinese baijiu in Yibin region of China.</title>
        <authorList>
            <person name="Xie J."/>
        </authorList>
    </citation>
    <scope>NUCLEOTIDE SEQUENCE [LARGE SCALE GENOMIC DNA]</scope>
    <source>
        <strain evidence="2 3">SA4</strain>
    </source>
</reference>
<keyword evidence="3" id="KW-1185">Reference proteome</keyword>
<organism evidence="2 3">
    <name type="scientific">Bacillus mesophilus</name>
    <dbReference type="NCBI Taxonomy" id="1808955"/>
    <lineage>
        <taxon>Bacteria</taxon>
        <taxon>Bacillati</taxon>
        <taxon>Bacillota</taxon>
        <taxon>Bacilli</taxon>
        <taxon>Bacillales</taxon>
        <taxon>Bacillaceae</taxon>
        <taxon>Bacillus</taxon>
    </lineage>
</organism>